<keyword evidence="2" id="KW-0677">Repeat</keyword>
<dbReference type="InterPro" id="IPR003644">
    <property type="entry name" value="Calx_beta"/>
</dbReference>
<dbReference type="Pfam" id="PF00353">
    <property type="entry name" value="HemolysinCabind"/>
    <property type="match status" value="1"/>
</dbReference>
<dbReference type="NCBIfam" id="NF033681">
    <property type="entry name" value="ExeM_NucH_DNase"/>
    <property type="match status" value="1"/>
</dbReference>
<proteinExistence type="predicted"/>
<feature type="region of interest" description="Disordered" evidence="4">
    <location>
        <begin position="633"/>
        <end position="659"/>
    </location>
</feature>
<evidence type="ECO:0000256" key="1">
    <source>
        <dbReference type="ARBA" id="ARBA00022729"/>
    </source>
</evidence>
<comment type="caution">
    <text evidence="6">The sequence shown here is derived from an EMBL/GenBank/DDBJ whole genome shotgun (WGS) entry which is preliminary data.</text>
</comment>
<feature type="domain" description="Calx-beta" evidence="5">
    <location>
        <begin position="234"/>
        <end position="333"/>
    </location>
</feature>
<dbReference type="Gene3D" id="3.60.10.10">
    <property type="entry name" value="Endonuclease/exonuclease/phosphatase"/>
    <property type="match status" value="1"/>
</dbReference>
<dbReference type="GO" id="GO:0004519">
    <property type="term" value="F:endonuclease activity"/>
    <property type="evidence" value="ECO:0007669"/>
    <property type="project" value="UniProtKB-KW"/>
</dbReference>
<evidence type="ECO:0000259" key="5">
    <source>
        <dbReference type="Pfam" id="PF03160"/>
    </source>
</evidence>
<gene>
    <name evidence="6" type="ORF">KPL78_11265</name>
</gene>
<dbReference type="SUPFAM" id="SSF141072">
    <property type="entry name" value="CalX-like"/>
    <property type="match status" value="1"/>
</dbReference>
<dbReference type="InterPro" id="IPR001343">
    <property type="entry name" value="Hemolysn_Ca-bd"/>
</dbReference>
<keyword evidence="6" id="KW-0378">Hydrolase</keyword>
<sequence>MSTTYHVLATADFSQDWSNTGLIATNDDWSGVASIMGYRGDELTASTGTDPRTLTAADAGLVVDVNANQTNPDTYTAGGVTEFELTDPTIALNGSGTADAPYLVLFMNTLGRSEVTLSFNLRDVDGSADDATQQVAVQYRIGETGDWTNAPGGYVADATSGPSLATLVTPVTVVLPEEAVDQAQLQIRIITANAPGNDEWVGIDDIAVTSAPAGAPVETLSIAAASADKAEGDAGTTEFTFTVTRANGDGEAGATWTLSAPGGASEAAADDFAGPLTGTIAFAEGETEQTITVTVSGDTASEGDETFAVALSDPTGGAVIGTAIATGTIRNDDLPITKISTVQGAGEASGMVGQTVTIEAIVIGDFQNGDADAAHSMGGFFLQEEDTDADGNAATSEGLYVFANVALGDVAIGDKVLVTGTVSEYFGLTQLNATSVSVVSSGHDLPTAAVIELPAEGVTLNQNGAYQPDLEAYEGMRVTIPQTLTISEQFNLDRSNEIRLVAGEREASFTQDNDPSVEGYAQHLQDLGARTIVYDDGQNAQNLPIGGLDGFGPSYDAATAPRMGDQVTDLSGVLDYQWAGFSGSGSTWRIRSTVDGENSFDRVTERPETPPDVGGTLQVASFNVLNFFPTLNSNPGDDSSNSDPSDNIANGMDSRGANNPEEYARQFEKLMTTLSTIHAEVIGLVELENDFLPGASGNAIETIVNGLNSLEGAEVWSWVNPDTRFLGGDAIAVGIIYRNDAVRLADGTSIATLTDTDLAGLGLQSLIDDSTVGGVFDGANTSRVPLAATFEDLDSGETFTVAVNHFKSKSGSGTGADADILDGQGSWTQQREAAATALSAWLDTDPTGSGNDNVLILGDLNAYAREDAMGVLKGAGYVDLEAPGEHTYVFDGQTGSLDHALSSEGLAGAITGAEAWAINADEADALDYNTDFGRDPAIFDGNTPYRTSDHDPLVIGLDFTPITSVAFALTEGGAKAAALLYRAEEGEGVEDSAAVNDSTGATTGRFRQEDGEVRVLAIDPAGSLRDMQARLSWQEDGVATLRDTSGGGVDGVLVTDFVGHALKVQGFASVTLTATRDQDVTLRVVDANETTITTGAGHDDITIAGEVTSLWRPSQVAVDGGAGDDRITLDLARAAPALAATAQAELAGGAGNDTILGSVSADTIDGGAGADDLSGRGGQDIFVLRAGEVGGDIIRDFGALDGVALDRDALRLEGFAPDAMLENAGGDLWSVGGETFQLAGVLSLGQVDYAFA</sequence>
<evidence type="ECO:0000256" key="2">
    <source>
        <dbReference type="ARBA" id="ARBA00022737"/>
    </source>
</evidence>
<dbReference type="PANTHER" id="PTHR42834">
    <property type="entry name" value="ENDONUCLEASE/EXONUCLEASE/PHOSPHATASE FAMILY PROTEIN (AFU_ORTHOLOGUE AFUA_3G09210)"/>
    <property type="match status" value="1"/>
</dbReference>
<evidence type="ECO:0000256" key="3">
    <source>
        <dbReference type="ARBA" id="ARBA00022837"/>
    </source>
</evidence>
<dbReference type="InterPro" id="IPR038081">
    <property type="entry name" value="CalX-like_sf"/>
</dbReference>
<dbReference type="Gene3D" id="2.60.40.2030">
    <property type="match status" value="1"/>
</dbReference>
<dbReference type="Gene3D" id="2.150.10.10">
    <property type="entry name" value="Serralysin-like metalloprotease, C-terminal"/>
    <property type="match status" value="1"/>
</dbReference>
<evidence type="ECO:0000256" key="4">
    <source>
        <dbReference type="SAM" id="MobiDB-lite"/>
    </source>
</evidence>
<keyword evidence="6" id="KW-0255">Endonuclease</keyword>
<name>A0ABS7A9K7_9PROT</name>
<dbReference type="InterPro" id="IPR047971">
    <property type="entry name" value="ExeM-like"/>
</dbReference>
<dbReference type="CDD" id="cd04486">
    <property type="entry name" value="YhcR_OBF_like"/>
    <property type="match status" value="1"/>
</dbReference>
<dbReference type="RefSeq" id="WP_219763028.1">
    <property type="nucleotide sequence ID" value="NZ_JAHYBZ010000003.1"/>
</dbReference>
<protein>
    <submittedName>
        <fullName evidence="6">ExeM/NucH family extracellular endonuclease</fullName>
    </submittedName>
</protein>
<dbReference type="PRINTS" id="PR00313">
    <property type="entry name" value="CABNDNGRPT"/>
</dbReference>
<evidence type="ECO:0000313" key="7">
    <source>
        <dbReference type="Proteomes" id="UP001196565"/>
    </source>
</evidence>
<organism evidence="6 7">
    <name type="scientific">Roseomonas alba</name>
    <dbReference type="NCBI Taxonomy" id="2846776"/>
    <lineage>
        <taxon>Bacteria</taxon>
        <taxon>Pseudomonadati</taxon>
        <taxon>Pseudomonadota</taxon>
        <taxon>Alphaproteobacteria</taxon>
        <taxon>Acetobacterales</taxon>
        <taxon>Roseomonadaceae</taxon>
        <taxon>Roseomonas</taxon>
    </lineage>
</organism>
<dbReference type="CDD" id="cd10283">
    <property type="entry name" value="MnuA_DNase1-like"/>
    <property type="match status" value="1"/>
</dbReference>
<dbReference type="Proteomes" id="UP001196565">
    <property type="component" value="Unassembled WGS sequence"/>
</dbReference>
<keyword evidence="3" id="KW-0106">Calcium</keyword>
<keyword evidence="6" id="KW-0540">Nuclease</keyword>
<accession>A0ABS7A9K7</accession>
<reference evidence="6 7" key="1">
    <citation type="submission" date="2021-07" db="EMBL/GenBank/DDBJ databases">
        <authorList>
            <person name="So Y."/>
        </authorList>
    </citation>
    <scope>NUCLEOTIDE SEQUENCE [LARGE SCALE GENOMIC DNA]</scope>
    <source>
        <strain evidence="6 7">HJA6</strain>
    </source>
</reference>
<dbReference type="EMBL" id="JAHYBZ010000003">
    <property type="protein sequence ID" value="MBW6398432.1"/>
    <property type="molecule type" value="Genomic_DNA"/>
</dbReference>
<dbReference type="SUPFAM" id="SSF56219">
    <property type="entry name" value="DNase I-like"/>
    <property type="match status" value="1"/>
</dbReference>
<keyword evidence="1" id="KW-0732">Signal</keyword>
<evidence type="ECO:0000313" key="6">
    <source>
        <dbReference type="EMBL" id="MBW6398432.1"/>
    </source>
</evidence>
<dbReference type="InterPro" id="IPR011049">
    <property type="entry name" value="Serralysin-like_metalloprot_C"/>
</dbReference>
<dbReference type="Pfam" id="PF03160">
    <property type="entry name" value="Calx-beta"/>
    <property type="match status" value="1"/>
</dbReference>
<dbReference type="PANTHER" id="PTHR42834:SF1">
    <property type="entry name" value="ENDONUCLEASE_EXONUCLEASE_PHOSPHATASE FAMILY PROTEIN (AFU_ORTHOLOGUE AFUA_3G09210)"/>
    <property type="match status" value="1"/>
</dbReference>
<feature type="compositionally biased region" description="Low complexity" evidence="4">
    <location>
        <begin position="633"/>
        <end position="647"/>
    </location>
</feature>
<dbReference type="InterPro" id="IPR036691">
    <property type="entry name" value="Endo/exonu/phosph_ase_sf"/>
</dbReference>
<keyword evidence="7" id="KW-1185">Reference proteome</keyword>
<dbReference type="SUPFAM" id="SSF51120">
    <property type="entry name" value="beta-Roll"/>
    <property type="match status" value="1"/>
</dbReference>